<dbReference type="KEGG" id="rsb:RS694_15035"/>
<dbReference type="Proteomes" id="UP000186110">
    <property type="component" value="Chromosome"/>
</dbReference>
<dbReference type="Gene3D" id="3.30.365.10">
    <property type="entry name" value="Aldehyde oxidase/xanthine dehydrogenase, molybdopterin binding domain"/>
    <property type="match status" value="4"/>
</dbReference>
<feature type="domain" description="Aldehyde oxidase/xanthine dehydrogenase a/b hammerhead" evidence="1">
    <location>
        <begin position="241"/>
        <end position="325"/>
    </location>
</feature>
<dbReference type="InterPro" id="IPR046867">
    <property type="entry name" value="AldOxase/xan_DH_MoCoBD2"/>
</dbReference>
<dbReference type="PIRSF" id="PIRSF036389">
    <property type="entry name" value="IOR_B"/>
    <property type="match status" value="1"/>
</dbReference>
<dbReference type="Pfam" id="PF02738">
    <property type="entry name" value="MoCoBD_1"/>
    <property type="match status" value="1"/>
</dbReference>
<dbReference type="InterPro" id="IPR012368">
    <property type="entry name" value="OxRdtase_Mopterin-bd_su_IorB"/>
</dbReference>
<dbReference type="InterPro" id="IPR052516">
    <property type="entry name" value="N-heterocyclic_Hydroxylase"/>
</dbReference>
<reference evidence="2 3" key="1">
    <citation type="submission" date="2017-01" db="EMBL/GenBank/DDBJ databases">
        <authorList>
            <person name="Mah S.A."/>
            <person name="Swanson W.J."/>
            <person name="Moy G.W."/>
            <person name="Vacquier V.D."/>
        </authorList>
    </citation>
    <scope>NUCLEOTIDE SEQUENCE [LARGE SCALE GENOMIC DNA]</scope>
    <source>
        <strain evidence="2 3">DSM 22694</strain>
    </source>
</reference>
<dbReference type="InterPro" id="IPR000674">
    <property type="entry name" value="Ald_Oxase/Xan_DH_a/b"/>
</dbReference>
<protein>
    <submittedName>
        <fullName evidence="2">Acylaldehyde oxidase</fullName>
    </submittedName>
</protein>
<dbReference type="GO" id="GO:0016491">
    <property type="term" value="F:oxidoreductase activity"/>
    <property type="evidence" value="ECO:0007669"/>
    <property type="project" value="InterPro"/>
</dbReference>
<dbReference type="SUPFAM" id="SSF56003">
    <property type="entry name" value="Molybdenum cofactor-binding domain"/>
    <property type="match status" value="2"/>
</dbReference>
<accession>A0A1P8KCJ9</accession>
<dbReference type="STRING" id="1484693.RS694_15035"/>
<sequence length="755" mass="79607">MKRRTWILSALGATGALVVGWSVLPARSRLGSPALMLPTEGDVALNGWVKIAGDGSVILAMPRSEMGQGVHTGLAMLVAEELDVPLKKVRLEQAGSDSIYGNVSMLVASLPFHPLDSEGQEKPAKIKIGEWMVGKIARELGINATGGSSSIADAWEPLRTAAATARASLLGAAAAQWSVPVTELNVKDGVVSHASGKSAHYGELAKAAAGTAPANVRLKERKDWTLIGKPSPRSDIPPKTNGGAVFGLDVRLPGMLYASVRQCPMLGGTVGSLDAKAALAMPGVEKLVALDAMAGSTAGFAVVGKTTWHTRQAVQAVEVQWQQRAAGALDTQRIEEAMLGKLATEEGFAFYEKGDAVKAEASAARVVEATYKAPYLAHATMEPMNCTAQVKDGKVEVWAPTQVPGFAQAVAAKVAGVDVDKVTLHVTLLGGGFGRRLEVDSVAQAVRVAMECGGRPVQLAWSREEDTTHDFYRPMNVAQLHAAVDAQGQVNSLRIKSAGDAITPRWMARGLPALSGPIDTPDKTAAEGLFDLPYGFAHQHMAHVATRMDVPIGFWRSVGHSHNAFFSESFVDELAAETKQDPLEFRRALLKDAPRYLAVLNLAAEKAQWSSKLPAGRARGIALHESFGTIVAEVAEVSMKDGKPRVHRVVCAVDCGTVVNPATVAQQMESAVIFGLTAALYGKIDIKDGAVQQTSFPSYPMVHLAEAPVVETWLVPSTRAPGGAGEPGVPPIAPAVANALFALTGKRQRALPLAA</sequence>
<dbReference type="Pfam" id="PF20256">
    <property type="entry name" value="MoCoBD_2"/>
    <property type="match status" value="2"/>
</dbReference>
<name>A0A1P8KCJ9_9BURK</name>
<dbReference type="InterPro" id="IPR008274">
    <property type="entry name" value="AldOxase/xan_DH_MoCoBD1"/>
</dbReference>
<dbReference type="AlphaFoldDB" id="A0A1P8KCJ9"/>
<gene>
    <name evidence="2" type="ORF">RS694_15035</name>
</gene>
<dbReference type="eggNOG" id="COG1529">
    <property type="taxonomic scope" value="Bacteria"/>
</dbReference>
<dbReference type="InterPro" id="IPR037165">
    <property type="entry name" value="AldOxase/xan_DH_Mopterin-bd_sf"/>
</dbReference>
<proteinExistence type="predicted"/>
<evidence type="ECO:0000313" key="2">
    <source>
        <dbReference type="EMBL" id="APW43719.1"/>
    </source>
</evidence>
<dbReference type="EMBL" id="CP019239">
    <property type="protein sequence ID" value="APW43719.1"/>
    <property type="molecule type" value="Genomic_DNA"/>
</dbReference>
<evidence type="ECO:0000313" key="3">
    <source>
        <dbReference type="Proteomes" id="UP000186110"/>
    </source>
</evidence>
<dbReference type="RefSeq" id="WP_029707172.1">
    <property type="nucleotide sequence ID" value="NZ_CP019239.1"/>
</dbReference>
<keyword evidence="3" id="KW-1185">Reference proteome</keyword>
<dbReference type="PANTHER" id="PTHR47495:SF2">
    <property type="entry name" value="ALDEHYDE DEHYDROGENASE"/>
    <property type="match status" value="1"/>
</dbReference>
<dbReference type="SMART" id="SM01008">
    <property type="entry name" value="Ald_Xan_dh_C"/>
    <property type="match status" value="1"/>
</dbReference>
<dbReference type="PANTHER" id="PTHR47495">
    <property type="entry name" value="ALDEHYDE DEHYDROGENASE"/>
    <property type="match status" value="1"/>
</dbReference>
<evidence type="ECO:0000259" key="1">
    <source>
        <dbReference type="SMART" id="SM01008"/>
    </source>
</evidence>
<dbReference type="Gene3D" id="3.90.1170.50">
    <property type="entry name" value="Aldehyde oxidase/xanthine dehydrogenase, a/b hammerhead"/>
    <property type="match status" value="1"/>
</dbReference>
<organism evidence="2 3">
    <name type="scientific">Rhodoferax saidenbachensis</name>
    <dbReference type="NCBI Taxonomy" id="1484693"/>
    <lineage>
        <taxon>Bacteria</taxon>
        <taxon>Pseudomonadati</taxon>
        <taxon>Pseudomonadota</taxon>
        <taxon>Betaproteobacteria</taxon>
        <taxon>Burkholderiales</taxon>
        <taxon>Comamonadaceae</taxon>
        <taxon>Rhodoferax</taxon>
    </lineage>
</organism>